<dbReference type="SUPFAM" id="SSF48179">
    <property type="entry name" value="6-phosphogluconate dehydrogenase C-terminal domain-like"/>
    <property type="match status" value="1"/>
</dbReference>
<feature type="active site" evidence="4">
    <location>
        <position position="173"/>
    </location>
</feature>
<dbReference type="InterPro" id="IPR002204">
    <property type="entry name" value="3-OH-isobutyrate_DH-rel_CS"/>
</dbReference>
<feature type="domain" description="3-hydroxyisobutyrate dehydrogenase-like NAD-binding" evidence="6">
    <location>
        <begin position="167"/>
        <end position="286"/>
    </location>
</feature>
<evidence type="ECO:0000259" key="5">
    <source>
        <dbReference type="Pfam" id="PF03446"/>
    </source>
</evidence>
<evidence type="ECO:0000313" key="8">
    <source>
        <dbReference type="Proteomes" id="UP000319353"/>
    </source>
</evidence>
<protein>
    <submittedName>
        <fullName evidence="7">2-hydroxy-3-oxopropionate reductase</fullName>
        <ecNumber evidence="7">1.1.1.60</ecNumber>
    </submittedName>
</protein>
<dbReference type="GO" id="GO:0046487">
    <property type="term" value="P:glyoxylate metabolic process"/>
    <property type="evidence" value="ECO:0007669"/>
    <property type="project" value="InterPro"/>
</dbReference>
<dbReference type="PROSITE" id="PS00895">
    <property type="entry name" value="3_HYDROXYISOBUT_DH"/>
    <property type="match status" value="1"/>
</dbReference>
<dbReference type="GO" id="GO:0051287">
    <property type="term" value="F:NAD binding"/>
    <property type="evidence" value="ECO:0007669"/>
    <property type="project" value="InterPro"/>
</dbReference>
<dbReference type="InterPro" id="IPR008927">
    <property type="entry name" value="6-PGluconate_DH-like_C_sf"/>
</dbReference>
<keyword evidence="3" id="KW-0520">NAD</keyword>
<dbReference type="InterPro" id="IPR006398">
    <property type="entry name" value="Tartro_sem_red"/>
</dbReference>
<evidence type="ECO:0000256" key="4">
    <source>
        <dbReference type="PIRSR" id="PIRSR000103-1"/>
    </source>
</evidence>
<evidence type="ECO:0000313" key="7">
    <source>
        <dbReference type="EMBL" id="TMJ00745.1"/>
    </source>
</evidence>
<dbReference type="Pfam" id="PF14833">
    <property type="entry name" value="NAD_binding_11"/>
    <property type="match status" value="1"/>
</dbReference>
<sequence length="299" mass="31274">MAKERIGFIGLGIMGKPMARNLLKSGHPLIVHSRSRAPVDELVGAGAADGKSPRGVAQQSDFVITMLPDSPDVQQVVLGRDGVLEGIRPGSVLVDMSTISPLVTQEIANAVTAKGAQMLDAPVSGGEKGAIEATLSIMVGGPEPVFTRVRPVFETLGKNIVHIGGAGAGQVAKACNQIVVALTIQAVSEALVLAAKAGVDPAKVRQALLGGFAQSRILDVHGQRMLERNFKPGFRVRLHQKDLNIALSTGKALGVPLPATAVVQEAFTALRGLERSDLDHSALVTLIEELAKVEVRPGR</sequence>
<accession>A0A537KYB8</accession>
<feature type="domain" description="6-phosphogluconate dehydrogenase NADP-binding" evidence="5">
    <location>
        <begin position="5"/>
        <end position="164"/>
    </location>
</feature>
<dbReference type="InterPro" id="IPR029154">
    <property type="entry name" value="HIBADH-like_NADP-bd"/>
</dbReference>
<dbReference type="GO" id="GO:0008679">
    <property type="term" value="F:2-hydroxy-3-oxopropionate reductase activity"/>
    <property type="evidence" value="ECO:0007669"/>
    <property type="project" value="UniProtKB-EC"/>
</dbReference>
<dbReference type="PANTHER" id="PTHR43060:SF3">
    <property type="entry name" value="2-HYDROXY-3-OXOPROPIONATE REDUCTASE"/>
    <property type="match status" value="1"/>
</dbReference>
<dbReference type="EC" id="1.1.1.60" evidence="7"/>
<dbReference type="SUPFAM" id="SSF51735">
    <property type="entry name" value="NAD(P)-binding Rossmann-fold domains"/>
    <property type="match status" value="1"/>
</dbReference>
<dbReference type="Gene3D" id="3.40.50.720">
    <property type="entry name" value="NAD(P)-binding Rossmann-like Domain"/>
    <property type="match status" value="1"/>
</dbReference>
<dbReference type="Proteomes" id="UP000319353">
    <property type="component" value="Unassembled WGS sequence"/>
</dbReference>
<comment type="caution">
    <text evidence="7">The sequence shown here is derived from an EMBL/GenBank/DDBJ whole genome shotgun (WGS) entry which is preliminary data.</text>
</comment>
<dbReference type="PANTHER" id="PTHR43060">
    <property type="entry name" value="3-HYDROXYISOBUTYRATE DEHYDROGENASE-LIKE 1, MITOCHONDRIAL-RELATED"/>
    <property type="match status" value="1"/>
</dbReference>
<dbReference type="EMBL" id="VBAL01000111">
    <property type="protein sequence ID" value="TMJ00745.1"/>
    <property type="molecule type" value="Genomic_DNA"/>
</dbReference>
<dbReference type="GO" id="GO:0016054">
    <property type="term" value="P:organic acid catabolic process"/>
    <property type="evidence" value="ECO:0007669"/>
    <property type="project" value="UniProtKB-ARBA"/>
</dbReference>
<dbReference type="GO" id="GO:0050661">
    <property type="term" value="F:NADP binding"/>
    <property type="evidence" value="ECO:0007669"/>
    <property type="project" value="InterPro"/>
</dbReference>
<evidence type="ECO:0000256" key="1">
    <source>
        <dbReference type="ARBA" id="ARBA00009080"/>
    </source>
</evidence>
<evidence type="ECO:0000259" key="6">
    <source>
        <dbReference type="Pfam" id="PF14833"/>
    </source>
</evidence>
<reference evidence="7 8" key="1">
    <citation type="journal article" date="2019" name="Nat. Microbiol.">
        <title>Mediterranean grassland soil C-N compound turnover is dependent on rainfall and depth, and is mediated by genomically divergent microorganisms.</title>
        <authorList>
            <person name="Diamond S."/>
            <person name="Andeer P.F."/>
            <person name="Li Z."/>
            <person name="Crits-Christoph A."/>
            <person name="Burstein D."/>
            <person name="Anantharaman K."/>
            <person name="Lane K.R."/>
            <person name="Thomas B.C."/>
            <person name="Pan C."/>
            <person name="Northen T.R."/>
            <person name="Banfield J.F."/>
        </authorList>
    </citation>
    <scope>NUCLEOTIDE SEQUENCE [LARGE SCALE GENOMIC DNA]</scope>
    <source>
        <strain evidence="7">NP_4</strain>
    </source>
</reference>
<gene>
    <name evidence="7" type="ORF">E6H01_08585</name>
</gene>
<dbReference type="NCBIfam" id="TIGR01505">
    <property type="entry name" value="tartro_sem_red"/>
    <property type="match status" value="1"/>
</dbReference>
<dbReference type="InterPro" id="IPR036291">
    <property type="entry name" value="NAD(P)-bd_dom_sf"/>
</dbReference>
<dbReference type="InterPro" id="IPR013328">
    <property type="entry name" value="6PGD_dom2"/>
</dbReference>
<proteinExistence type="inferred from homology"/>
<evidence type="ECO:0000256" key="2">
    <source>
        <dbReference type="ARBA" id="ARBA00023002"/>
    </source>
</evidence>
<dbReference type="InterPro" id="IPR006115">
    <property type="entry name" value="6PGDH_NADP-bd"/>
</dbReference>
<dbReference type="InterPro" id="IPR015815">
    <property type="entry name" value="HIBADH-related"/>
</dbReference>
<dbReference type="Gene3D" id="1.10.1040.10">
    <property type="entry name" value="N-(1-d-carboxylethyl)-l-norvaline Dehydrogenase, domain 2"/>
    <property type="match status" value="1"/>
</dbReference>
<keyword evidence="2 7" id="KW-0560">Oxidoreductase</keyword>
<dbReference type="Pfam" id="PF03446">
    <property type="entry name" value="NAD_binding_2"/>
    <property type="match status" value="1"/>
</dbReference>
<name>A0A537KYB8_9BACT</name>
<evidence type="ECO:0000256" key="3">
    <source>
        <dbReference type="ARBA" id="ARBA00023027"/>
    </source>
</evidence>
<dbReference type="AlphaFoldDB" id="A0A537KYB8"/>
<comment type="similarity">
    <text evidence="1">Belongs to the HIBADH-related family.</text>
</comment>
<dbReference type="PIRSF" id="PIRSF000103">
    <property type="entry name" value="HIBADH"/>
    <property type="match status" value="1"/>
</dbReference>
<organism evidence="7 8">
    <name type="scientific">Candidatus Segetimicrobium genomatis</name>
    <dbReference type="NCBI Taxonomy" id="2569760"/>
    <lineage>
        <taxon>Bacteria</taxon>
        <taxon>Bacillati</taxon>
        <taxon>Candidatus Sysuimicrobiota</taxon>
        <taxon>Candidatus Sysuimicrobiia</taxon>
        <taxon>Candidatus Sysuimicrobiales</taxon>
        <taxon>Candidatus Segetimicrobiaceae</taxon>
        <taxon>Candidatus Segetimicrobium</taxon>
    </lineage>
</organism>